<sequence>MRKSAYARKLFLISMEDDAAQKVASLEKYIDMSIPVISTDALMEAKPEHRNKILLIDFSEHKSLVQSIKNLPLVWKNFETVVFNVPKRLTTDELLAFGQLKGLFYSEDSLEQVGEGLKGIVNGQNWLPRNVTSQLLHYYRNVINTHTAPATVDLTIRELQVLRCLQAGASNSQMAEELFVSEFTIKSHLYQIFKKLSVKNRVQAIAWADQNLMS</sequence>
<dbReference type="OMA" id="ADCLHIS"/>
<dbReference type="EMBL" id="JACVHL010000028">
    <property type="protein sequence ID" value="MCC3807580.1"/>
    <property type="molecule type" value="Genomic_DNA"/>
</dbReference>
<dbReference type="EMBL" id="JABCLD010000222">
    <property type="protein sequence ID" value="NMU24365.1"/>
    <property type="molecule type" value="Genomic_DNA"/>
</dbReference>
<keyword evidence="15" id="KW-1185">Reference proteome</keyword>
<dbReference type="SUPFAM" id="SSF46894">
    <property type="entry name" value="C-terminal effector domain of the bipartite response regulators"/>
    <property type="match status" value="1"/>
</dbReference>
<dbReference type="Proteomes" id="UP000191946">
    <property type="component" value="Unassembled WGS sequence"/>
</dbReference>
<reference evidence="7" key="9">
    <citation type="submission" date="2020-09" db="EMBL/GenBank/DDBJ databases">
        <title>Genome sequence of Vibrio parahaemolyticus isolates.</title>
        <authorList>
            <person name="Hammerl J.A."/>
            <person name="Strauch E."/>
        </authorList>
    </citation>
    <scope>NUCLEOTIDE SEQUENCE</scope>
    <source>
        <strain evidence="7">17-VB00146</strain>
    </source>
</reference>
<reference evidence="10 15" key="2">
    <citation type="submission" date="2015-08" db="EMBL/GenBank/DDBJ databases">
        <title>Draft Genome Sequences of Vibrio parahaemolyticus Strains.</title>
        <authorList>
            <person name="Gonzalez-Escalona N."/>
            <person name="DePaola A."/>
        </authorList>
    </citation>
    <scope>NUCLEOTIDE SEQUENCE [LARGE SCALE GENOMIC DNA]</scope>
    <source>
        <strain evidence="10 15">CFSAN001621</strain>
    </source>
</reference>
<protein>
    <submittedName>
        <fullName evidence="5">Helix-turn-helix transcriptional regulator</fullName>
    </submittedName>
    <submittedName>
        <fullName evidence="6">LuxR family transcriptional regulator</fullName>
    </submittedName>
</protein>
<dbReference type="Pfam" id="PF21155">
    <property type="entry name" value="VpsT-like_REC"/>
    <property type="match status" value="1"/>
</dbReference>
<dbReference type="InterPro" id="IPR036388">
    <property type="entry name" value="WH-like_DNA-bd_sf"/>
</dbReference>
<dbReference type="PRINTS" id="PR00038">
    <property type="entry name" value="HTHLUXR"/>
</dbReference>
<evidence type="ECO:0000313" key="20">
    <source>
        <dbReference type="Proteomes" id="UP000555836"/>
    </source>
</evidence>
<evidence type="ECO:0000313" key="14">
    <source>
        <dbReference type="Proteomes" id="UP000037697"/>
    </source>
</evidence>
<reference evidence="5" key="4">
    <citation type="journal article" date="2018" name="Genome Biol.">
        <title>SKESA: strategic k-mer extension for scrupulous assemblies.</title>
        <authorList>
            <person name="Souvorov A."/>
            <person name="Agarwala R."/>
            <person name="Lipman D.J."/>
        </authorList>
    </citation>
    <scope>NUCLEOTIDE SEQUENCE</scope>
    <source>
        <strain evidence="5">1930</strain>
    </source>
</reference>
<dbReference type="InterPro" id="IPR049151">
    <property type="entry name" value="CsgD-like_REC"/>
</dbReference>
<dbReference type="STRING" id="670.ACZ92_13035"/>
<dbReference type="EMBL" id="DACQKT010000015">
    <property type="protein sequence ID" value="HAS6679481.1"/>
    <property type="molecule type" value="Genomic_DNA"/>
</dbReference>
<evidence type="ECO:0000313" key="16">
    <source>
        <dbReference type="Proteomes" id="UP000214596"/>
    </source>
</evidence>
<dbReference type="Proteomes" id="UP000321504">
    <property type="component" value="Unassembled WGS sequence"/>
</dbReference>
<dbReference type="EMBL" id="NIXT01000242">
    <property type="protein sequence ID" value="OXE33651.1"/>
    <property type="molecule type" value="Genomic_DNA"/>
</dbReference>
<reference evidence="12 18" key="5">
    <citation type="submission" date="2018-12" db="EMBL/GenBank/DDBJ databases">
        <title>Genomic insights into the evolutionary origins and pathogenicity of five Vibrio parahaemolyticus strains isolated from the shrimp with acute hepatopancreatic necrosis disease (AHPND).</title>
        <authorList>
            <person name="Yang Q."/>
            <person name="Dong X."/>
            <person name="Xie G."/>
            <person name="Fu S."/>
            <person name="Zou P."/>
            <person name="Sun J."/>
            <person name="Wang Y."/>
            <person name="Huang J."/>
        </authorList>
    </citation>
    <scope>NUCLEOTIDE SEQUENCE [LARGE SCALE GENOMIC DNA]</scope>
    <source>
        <strain evidence="12 18">20160303005-1</strain>
    </source>
</reference>
<evidence type="ECO:0000313" key="18">
    <source>
        <dbReference type="Proteomes" id="UP000464718"/>
    </source>
</evidence>
<dbReference type="OrthoDB" id="561214at2"/>
<dbReference type="CDD" id="cd06170">
    <property type="entry name" value="LuxR_C_like"/>
    <property type="match status" value="1"/>
</dbReference>
<evidence type="ECO:0000256" key="1">
    <source>
        <dbReference type="ARBA" id="ARBA00023015"/>
    </source>
</evidence>
<dbReference type="PANTHER" id="PTHR44688">
    <property type="entry name" value="DNA-BINDING TRANSCRIPTIONAL ACTIVATOR DEVR_DOSR"/>
    <property type="match status" value="1"/>
</dbReference>
<dbReference type="RefSeq" id="WP_005480993.1">
    <property type="nucleotide sequence ID" value="NZ_CABMHD010000004.1"/>
</dbReference>
<reference evidence="5" key="7">
    <citation type="submission" date="2019-12" db="EMBL/GenBank/DDBJ databases">
        <authorList>
            <consortium name="NCBI Pathogen Detection Project"/>
        </authorList>
    </citation>
    <scope>NUCLEOTIDE SEQUENCE</scope>
    <source>
        <strain evidence="5">1930</strain>
    </source>
</reference>
<accession>A0A072HUQ0</accession>
<dbReference type="Proteomes" id="UP000464718">
    <property type="component" value="Chromosome i"/>
</dbReference>
<organism evidence="5">
    <name type="scientific">Vibrio parahaemolyticus</name>
    <dbReference type="NCBI Taxonomy" id="670"/>
    <lineage>
        <taxon>Bacteria</taxon>
        <taxon>Pseudomonadati</taxon>
        <taxon>Pseudomonadota</taxon>
        <taxon>Gammaproteobacteria</taxon>
        <taxon>Vibrionales</taxon>
        <taxon>Vibrionaceae</taxon>
        <taxon>Vibrio</taxon>
    </lineage>
</organism>
<gene>
    <name evidence="6" type="ORF">ACX05_06265</name>
    <name evidence="10" type="ORF">AKG60_23490</name>
    <name evidence="11" type="ORF">CA163_06420</name>
    <name evidence="12" type="ORF">EHC69_15390</name>
    <name evidence="13" type="ORF">FVP01_21780</name>
    <name evidence="9" type="ORF">HKB16_13465</name>
    <name evidence="8" type="ORF">HKB21_01840</name>
    <name evidence="5" type="ORF">I7278_22095</name>
    <name evidence="7" type="ORF">IB292_21410</name>
</gene>
<proteinExistence type="predicted"/>
<dbReference type="EMBL" id="VRMQ01000008">
    <property type="protein sequence ID" value="TXN14081.1"/>
    <property type="molecule type" value="Genomic_DNA"/>
</dbReference>
<dbReference type="Proteomes" id="UP000856022">
    <property type="component" value="Unassembled WGS sequence"/>
</dbReference>
<evidence type="ECO:0000259" key="4">
    <source>
        <dbReference type="PROSITE" id="PS50043"/>
    </source>
</evidence>
<dbReference type="Proteomes" id="UP000214596">
    <property type="component" value="Unassembled WGS sequence"/>
</dbReference>
<evidence type="ECO:0000313" key="15">
    <source>
        <dbReference type="Proteomes" id="UP000191946"/>
    </source>
</evidence>
<dbReference type="EMBL" id="CP034298">
    <property type="protein sequence ID" value="QHH10636.1"/>
    <property type="molecule type" value="Genomic_DNA"/>
</dbReference>
<evidence type="ECO:0000256" key="2">
    <source>
        <dbReference type="ARBA" id="ARBA00023125"/>
    </source>
</evidence>
<evidence type="ECO:0000313" key="10">
    <source>
        <dbReference type="EMBL" id="OQJ96595.1"/>
    </source>
</evidence>
<evidence type="ECO:0000313" key="9">
    <source>
        <dbReference type="EMBL" id="NMU83891.1"/>
    </source>
</evidence>
<dbReference type="Gene3D" id="3.40.50.2300">
    <property type="match status" value="1"/>
</dbReference>
<dbReference type="InterPro" id="IPR016032">
    <property type="entry name" value="Sig_transdc_resp-reg_C-effctor"/>
</dbReference>
<dbReference type="PROSITE" id="PS50043">
    <property type="entry name" value="HTH_LUXR_2"/>
    <property type="match status" value="1"/>
</dbReference>
<dbReference type="InterPro" id="IPR000792">
    <property type="entry name" value="Tscrpt_reg_LuxR_C"/>
</dbReference>
<dbReference type="Pfam" id="PF00196">
    <property type="entry name" value="GerE"/>
    <property type="match status" value="1"/>
</dbReference>
<dbReference type="GO" id="GO:0006355">
    <property type="term" value="P:regulation of DNA-templated transcription"/>
    <property type="evidence" value="ECO:0007669"/>
    <property type="project" value="InterPro"/>
</dbReference>
<dbReference type="Proteomes" id="UP000555836">
    <property type="component" value="Unassembled WGS sequence"/>
</dbReference>
<dbReference type="FunFam" id="1.10.10.10:FF:000153">
    <property type="entry name" value="LuxR family transcriptional regulator"/>
    <property type="match status" value="1"/>
</dbReference>
<dbReference type="Gene3D" id="1.10.10.10">
    <property type="entry name" value="Winged helix-like DNA-binding domain superfamily/Winged helix DNA-binding domain"/>
    <property type="match status" value="1"/>
</dbReference>
<reference evidence="11 16" key="3">
    <citation type="journal article" date="2017" name="Appl. Environ. Microbiol.">
        <title>Parallel evolution of two clades of a major Atlantic endemic Vibrio parahaemolyticus pathogen lineage by independent acquisition of related pathogenicity islands.</title>
        <authorList>
            <person name="Xu F."/>
            <person name="Gonzalez-Escalona N."/>
            <person name="Drees K.P."/>
            <person name="Sebra R.P."/>
            <person name="Cooper V.S."/>
            <person name="Jones S.H."/>
            <person name="Whistler C.A."/>
        </authorList>
    </citation>
    <scope>NUCLEOTIDE SEQUENCE [LARGE SCALE GENOMIC DNA]</scope>
    <source>
        <strain evidence="11 16">MAVP-3</strain>
    </source>
</reference>
<name>A0A072HUQ0_VIBPH</name>
<dbReference type="EMBL" id="LIRS01000041">
    <property type="protein sequence ID" value="KOY39710.1"/>
    <property type="molecule type" value="Genomic_DNA"/>
</dbReference>
<evidence type="ECO:0000313" key="13">
    <source>
        <dbReference type="EMBL" id="TXN14081.1"/>
    </source>
</evidence>
<keyword evidence="2" id="KW-0238">DNA-binding</keyword>
<dbReference type="Proteomes" id="UP000037697">
    <property type="component" value="Unassembled WGS sequence"/>
</dbReference>
<evidence type="ECO:0000313" key="7">
    <source>
        <dbReference type="EMBL" id="MCC3807580.1"/>
    </source>
</evidence>
<dbReference type="Proteomes" id="UP000518904">
    <property type="component" value="Unassembled WGS sequence"/>
</dbReference>
<dbReference type="GeneID" id="1190255"/>
<dbReference type="Proteomes" id="UP000726777">
    <property type="component" value="Unassembled WGS sequence"/>
</dbReference>
<dbReference type="GO" id="GO:0003677">
    <property type="term" value="F:DNA binding"/>
    <property type="evidence" value="ECO:0007669"/>
    <property type="project" value="UniProtKB-KW"/>
</dbReference>
<evidence type="ECO:0000313" key="6">
    <source>
        <dbReference type="EMBL" id="KOY39710.1"/>
    </source>
</evidence>
<dbReference type="EMBL" id="LHQV01000023">
    <property type="protein sequence ID" value="OQJ96595.1"/>
    <property type="molecule type" value="Genomic_DNA"/>
</dbReference>
<feature type="domain" description="HTH luxR-type" evidence="4">
    <location>
        <begin position="147"/>
        <end position="212"/>
    </location>
</feature>
<evidence type="ECO:0000256" key="3">
    <source>
        <dbReference type="ARBA" id="ARBA00023163"/>
    </source>
</evidence>
<evidence type="ECO:0000313" key="11">
    <source>
        <dbReference type="EMBL" id="OXE33651.1"/>
    </source>
</evidence>
<evidence type="ECO:0000313" key="8">
    <source>
        <dbReference type="EMBL" id="NMU24365.1"/>
    </source>
</evidence>
<reference evidence="19 20" key="8">
    <citation type="submission" date="2020-04" db="EMBL/GenBank/DDBJ databases">
        <title>Whole-genome sequencing of Vibrio spp. from China reveals different genetic environments of blaCTX-M-14 among diverse lineages.</title>
        <authorList>
            <person name="Zheng Z."/>
            <person name="Ye L."/>
            <person name="Chen S."/>
        </authorList>
    </citation>
    <scope>NUCLEOTIDE SEQUENCE [LARGE SCALE GENOMIC DNA]</scope>
    <source>
        <strain evidence="9 19">Vb0551</strain>
        <strain evidence="8 20">Vb0574</strain>
    </source>
</reference>
<keyword evidence="3" id="KW-0804">Transcription</keyword>
<evidence type="ECO:0000313" key="12">
    <source>
        <dbReference type="EMBL" id="QHH10636.1"/>
    </source>
</evidence>
<dbReference type="SMART" id="SM00421">
    <property type="entry name" value="HTH_LUXR"/>
    <property type="match status" value="1"/>
</dbReference>
<dbReference type="PANTHER" id="PTHR44688:SF16">
    <property type="entry name" value="DNA-BINDING TRANSCRIPTIONAL ACTIVATOR DEVR_DOSR"/>
    <property type="match status" value="1"/>
</dbReference>
<dbReference type="AlphaFoldDB" id="A0A072HUQ0"/>
<evidence type="ECO:0000313" key="19">
    <source>
        <dbReference type="Proteomes" id="UP000518904"/>
    </source>
</evidence>
<dbReference type="EMBL" id="JABCLB010001218">
    <property type="protein sequence ID" value="NMU83891.1"/>
    <property type="molecule type" value="Genomic_DNA"/>
</dbReference>
<evidence type="ECO:0000313" key="5">
    <source>
        <dbReference type="EMBL" id="HAS6679481.1"/>
    </source>
</evidence>
<evidence type="ECO:0000313" key="17">
    <source>
        <dbReference type="Proteomes" id="UP000321504"/>
    </source>
</evidence>
<reference evidence="13 17" key="6">
    <citation type="submission" date="2019-08" db="EMBL/GenBank/DDBJ databases">
        <title>Emerging of two pre-pandemic pathogenic O4:KUT lineages of Vibrio parahaemolyticus in coastal eastern China.</title>
        <authorList>
            <person name="Yu H."/>
        </authorList>
    </citation>
    <scope>NUCLEOTIDE SEQUENCE [LARGE SCALE GENOMIC DNA]</scope>
    <source>
        <strain evidence="13 17">HZ17-383</strain>
    </source>
</reference>
<reference evidence="6 14" key="1">
    <citation type="submission" date="2015-07" db="EMBL/GenBank/DDBJ databases">
        <title>Foodborne Vibrio parahaemolyticus Isolates.</title>
        <authorList>
            <person name="Ronholm J."/>
            <person name="Petronella N."/>
            <person name="Kenwell R."/>
            <person name="Banerjee S."/>
        </authorList>
    </citation>
    <scope>NUCLEOTIDE SEQUENCE [LARGE SCALE GENOMIC DNA]</scope>
    <source>
        <strain evidence="6 14">HS-06-05</strain>
    </source>
</reference>
<keyword evidence="1" id="KW-0805">Transcription regulation</keyword>